<dbReference type="OrthoDB" id="1683505at2"/>
<evidence type="ECO:0000313" key="4">
    <source>
        <dbReference type="Proteomes" id="UP000001661"/>
    </source>
</evidence>
<sequence length="130" mass="14319">MQLIRRRRGQALVELALVLPVLLLILFGIVEFGRIFHAYLVIANAARVGAREGAITNDDTDIKDAVRTAADHSLDLNRLSIAISPDPANRNKGDSLTVEVDYDVEVFAPIIAQLVPDPFPINSTMVMRIE</sequence>
<evidence type="ECO:0000259" key="2">
    <source>
        <dbReference type="Pfam" id="PF07811"/>
    </source>
</evidence>
<dbReference type="AlphaFoldDB" id="D9QTL7"/>
<dbReference type="RefSeq" id="WP_013277227.1">
    <property type="nucleotide sequence ID" value="NC_014378.1"/>
</dbReference>
<proteinExistence type="predicted"/>
<keyword evidence="1" id="KW-0472">Membrane</keyword>
<accession>D9QTL7</accession>
<feature type="transmembrane region" description="Helical" evidence="1">
    <location>
        <begin position="12"/>
        <end position="30"/>
    </location>
</feature>
<dbReference type="Proteomes" id="UP000001661">
    <property type="component" value="Chromosome"/>
</dbReference>
<dbReference type="eggNOG" id="COG4961">
    <property type="taxonomic scope" value="Bacteria"/>
</dbReference>
<reference evidence="3 4" key="1">
    <citation type="journal article" date="2010" name="Stand. Genomic Sci.">
        <title>Complete genome sequence of Acetohalobium arabaticum type strain (Z-7288).</title>
        <authorList>
            <person name="Sikorski J."/>
            <person name="Lapidus A."/>
            <person name="Chertkov O."/>
            <person name="Lucas S."/>
            <person name="Copeland A."/>
            <person name="Glavina Del Rio T."/>
            <person name="Nolan M."/>
            <person name="Tice H."/>
            <person name="Cheng J.F."/>
            <person name="Han C."/>
            <person name="Brambilla E."/>
            <person name="Pitluck S."/>
            <person name="Liolios K."/>
            <person name="Ivanova N."/>
            <person name="Mavromatis K."/>
            <person name="Mikhailova N."/>
            <person name="Pati A."/>
            <person name="Bruce D."/>
            <person name="Detter C."/>
            <person name="Tapia R."/>
            <person name="Goodwin L."/>
            <person name="Chen A."/>
            <person name="Palaniappan K."/>
            <person name="Land M."/>
            <person name="Hauser L."/>
            <person name="Chang Y.J."/>
            <person name="Jeffries C.D."/>
            <person name="Rohde M."/>
            <person name="Goker M."/>
            <person name="Spring S."/>
            <person name="Woyke T."/>
            <person name="Bristow J."/>
            <person name="Eisen J.A."/>
            <person name="Markowitz V."/>
            <person name="Hugenholtz P."/>
            <person name="Kyrpides N.C."/>
            <person name="Klenk H.P."/>
        </authorList>
    </citation>
    <scope>NUCLEOTIDE SEQUENCE [LARGE SCALE GENOMIC DNA]</scope>
    <source>
        <strain evidence="4">ATCC 49924 / DSM 5501 / Z-7288</strain>
    </source>
</reference>
<keyword evidence="1" id="KW-0812">Transmembrane</keyword>
<organism evidence="3 4">
    <name type="scientific">Acetohalobium arabaticum (strain ATCC 49924 / DSM 5501 / Z-7288)</name>
    <dbReference type="NCBI Taxonomy" id="574087"/>
    <lineage>
        <taxon>Bacteria</taxon>
        <taxon>Bacillati</taxon>
        <taxon>Bacillota</taxon>
        <taxon>Clostridia</taxon>
        <taxon>Halanaerobiales</taxon>
        <taxon>Halobacteroidaceae</taxon>
        <taxon>Acetohalobium</taxon>
    </lineage>
</organism>
<keyword evidence="4" id="KW-1185">Reference proteome</keyword>
<evidence type="ECO:0000256" key="1">
    <source>
        <dbReference type="SAM" id="Phobius"/>
    </source>
</evidence>
<dbReference type="Pfam" id="PF07811">
    <property type="entry name" value="TadE"/>
    <property type="match status" value="1"/>
</dbReference>
<dbReference type="HOGENOM" id="CLU_122851_2_0_9"/>
<name>D9QTL7_ACEAZ</name>
<dbReference type="EMBL" id="CP002105">
    <property type="protein sequence ID" value="ADL11781.1"/>
    <property type="molecule type" value="Genomic_DNA"/>
</dbReference>
<dbReference type="InterPro" id="IPR012495">
    <property type="entry name" value="TadE-like_dom"/>
</dbReference>
<evidence type="ECO:0000313" key="3">
    <source>
        <dbReference type="EMBL" id="ADL11781.1"/>
    </source>
</evidence>
<dbReference type="KEGG" id="aar:Acear_0231"/>
<gene>
    <name evidence="3" type="ordered locus">Acear_0231</name>
</gene>
<protein>
    <submittedName>
        <fullName evidence="3">TadE family protein</fullName>
    </submittedName>
</protein>
<feature type="domain" description="TadE-like" evidence="2">
    <location>
        <begin position="9"/>
        <end position="51"/>
    </location>
</feature>
<dbReference type="STRING" id="574087.Acear_0231"/>
<keyword evidence="1" id="KW-1133">Transmembrane helix</keyword>